<proteinExistence type="predicted"/>
<dbReference type="EMBL" id="JAKLTN010000002">
    <property type="protein sequence ID" value="MCG2577395.1"/>
    <property type="molecule type" value="Genomic_DNA"/>
</dbReference>
<sequence>MNVKVHYRITQDRAGIPQDFCGARHFVASADKAIEDIARTQLAADYQIPLSAVEISRIEA</sequence>
<keyword evidence="2" id="KW-1185">Reference proteome</keyword>
<comment type="caution">
    <text evidence="1">The sequence shown here is derived from an EMBL/GenBank/DDBJ whole genome shotgun (WGS) entry which is preliminary data.</text>
</comment>
<protein>
    <submittedName>
        <fullName evidence="1">Uncharacterized protein</fullName>
    </submittedName>
</protein>
<dbReference type="Proteomes" id="UP001165384">
    <property type="component" value="Unassembled WGS sequence"/>
</dbReference>
<evidence type="ECO:0000313" key="2">
    <source>
        <dbReference type="Proteomes" id="UP001165384"/>
    </source>
</evidence>
<reference evidence="1" key="1">
    <citation type="submission" date="2022-01" db="EMBL/GenBank/DDBJ databases">
        <authorList>
            <person name="Jo J.-H."/>
            <person name="Im W.-T."/>
        </authorList>
    </citation>
    <scope>NUCLEOTIDE SEQUENCE</scope>
    <source>
        <strain evidence="1">XY25</strain>
    </source>
</reference>
<organism evidence="1 2">
    <name type="scientific">Dechloromonas hankyongensis</name>
    <dbReference type="NCBI Taxonomy" id="2908002"/>
    <lineage>
        <taxon>Bacteria</taxon>
        <taxon>Pseudomonadati</taxon>
        <taxon>Pseudomonadota</taxon>
        <taxon>Betaproteobacteria</taxon>
        <taxon>Rhodocyclales</taxon>
        <taxon>Azonexaceae</taxon>
        <taxon>Dechloromonas</taxon>
    </lineage>
</organism>
<gene>
    <name evidence="1" type="ORF">LZ012_10360</name>
</gene>
<evidence type="ECO:0000313" key="1">
    <source>
        <dbReference type="EMBL" id="MCG2577395.1"/>
    </source>
</evidence>
<dbReference type="RefSeq" id="WP_275710431.1">
    <property type="nucleotide sequence ID" value="NZ_JAKLTN010000002.1"/>
</dbReference>
<accession>A0ABS9K2K1</accession>
<name>A0ABS9K2K1_9RHOO</name>